<dbReference type="InterPro" id="IPR038765">
    <property type="entry name" value="Papain-like_cys_pep_sf"/>
</dbReference>
<keyword evidence="2" id="KW-1133">Transmembrane helix</keyword>
<reference evidence="5 6" key="2">
    <citation type="submission" date="2024-07" db="EMBL/GenBank/DDBJ databases">
        <authorList>
            <person name="Akdeniz Z."/>
        </authorList>
    </citation>
    <scope>NUCLEOTIDE SEQUENCE [LARGE SCALE GENOMIC DNA]</scope>
</reference>
<evidence type="ECO:0000256" key="1">
    <source>
        <dbReference type="ARBA" id="ARBA00008455"/>
    </source>
</evidence>
<gene>
    <name evidence="4" type="ORF">HINF_LOCUS44651</name>
    <name evidence="5" type="ORF">HINF_LOCUS66927</name>
</gene>
<evidence type="ECO:0000313" key="4">
    <source>
        <dbReference type="EMBL" id="CAI9957006.1"/>
    </source>
</evidence>
<proteinExistence type="inferred from homology"/>
<dbReference type="Proteomes" id="UP001642409">
    <property type="component" value="Unassembled WGS sequence"/>
</dbReference>
<evidence type="ECO:0000259" key="3">
    <source>
        <dbReference type="SMART" id="SM00645"/>
    </source>
</evidence>
<dbReference type="EMBL" id="CATOUU010000881">
    <property type="protein sequence ID" value="CAI9957006.1"/>
    <property type="molecule type" value="Genomic_DNA"/>
</dbReference>
<dbReference type="PANTHER" id="PTHR12411">
    <property type="entry name" value="CYSTEINE PROTEASE FAMILY C1-RELATED"/>
    <property type="match status" value="1"/>
</dbReference>
<comment type="similarity">
    <text evidence="1">Belongs to the peptidase C1 family.</text>
</comment>
<feature type="domain" description="Peptidase C1A papain C-terminal" evidence="3">
    <location>
        <begin position="38"/>
        <end position="197"/>
    </location>
</feature>
<keyword evidence="6" id="KW-1185">Reference proteome</keyword>
<name>A0AA86QIZ4_9EUKA</name>
<dbReference type="GO" id="GO:0008234">
    <property type="term" value="F:cysteine-type peptidase activity"/>
    <property type="evidence" value="ECO:0007669"/>
    <property type="project" value="InterPro"/>
</dbReference>
<feature type="transmembrane region" description="Helical" evidence="2">
    <location>
        <begin position="237"/>
        <end position="259"/>
    </location>
</feature>
<accession>A0AA86QIZ4</accession>
<protein>
    <submittedName>
        <fullName evidence="4">Cathepsin L</fullName>
    </submittedName>
    <submittedName>
        <fullName evidence="5">Cathepsin_L</fullName>
    </submittedName>
</protein>
<dbReference type="Pfam" id="PF00112">
    <property type="entry name" value="Peptidase_C1"/>
    <property type="match status" value="1"/>
</dbReference>
<reference evidence="4" key="1">
    <citation type="submission" date="2023-06" db="EMBL/GenBank/DDBJ databases">
        <authorList>
            <person name="Kurt Z."/>
        </authorList>
    </citation>
    <scope>NUCLEOTIDE SEQUENCE</scope>
</reference>
<keyword evidence="2" id="KW-0472">Membrane</keyword>
<comment type="caution">
    <text evidence="4">The sequence shown here is derived from an EMBL/GenBank/DDBJ whole genome shotgun (WGS) entry which is preliminary data.</text>
</comment>
<dbReference type="Gene3D" id="3.90.70.10">
    <property type="entry name" value="Cysteine proteinases"/>
    <property type="match status" value="1"/>
</dbReference>
<organism evidence="4">
    <name type="scientific">Hexamita inflata</name>
    <dbReference type="NCBI Taxonomy" id="28002"/>
    <lineage>
        <taxon>Eukaryota</taxon>
        <taxon>Metamonada</taxon>
        <taxon>Diplomonadida</taxon>
        <taxon>Hexamitidae</taxon>
        <taxon>Hexamitinae</taxon>
        <taxon>Hexamita</taxon>
    </lineage>
</organism>
<sequence length="281" mass="32636">MSNIKAKRANYCEGGNFMYTANYVNLYFSTLEKELNFKYDYDNYKYKWDQGIIVQPIISSQNYIKPFQTFESQDPQYEIPQQTPVICVHCSINPAKKQDIWRIKSYLSRGIALTSALTVNESQDMFNTYDGISVLHKRCDEFKNDHQVTLVGYGYKNGQEVWMLKNSWGEDWGANGYFFVPIGKDSFCIEHIFTTILPIGLSLDQSIYENIGSQIRGAQYELDSDNHQLIKFKNSTWIMPVSIVCVIIIVVICIGIVIYQRNQKKQKQYEAFTMRTNQVIS</sequence>
<keyword evidence="2" id="KW-0812">Transmembrane</keyword>
<dbReference type="InterPro" id="IPR000668">
    <property type="entry name" value="Peptidase_C1A_C"/>
</dbReference>
<dbReference type="SMART" id="SM00645">
    <property type="entry name" value="Pept_C1"/>
    <property type="match status" value="1"/>
</dbReference>
<evidence type="ECO:0000256" key="2">
    <source>
        <dbReference type="SAM" id="Phobius"/>
    </source>
</evidence>
<dbReference type="GO" id="GO:0006508">
    <property type="term" value="P:proteolysis"/>
    <property type="evidence" value="ECO:0007669"/>
    <property type="project" value="InterPro"/>
</dbReference>
<evidence type="ECO:0000313" key="6">
    <source>
        <dbReference type="Proteomes" id="UP001642409"/>
    </source>
</evidence>
<dbReference type="InterPro" id="IPR013128">
    <property type="entry name" value="Peptidase_C1A"/>
</dbReference>
<evidence type="ECO:0000313" key="5">
    <source>
        <dbReference type="EMBL" id="CAL6093306.1"/>
    </source>
</evidence>
<dbReference type="EMBL" id="CAXDID020000457">
    <property type="protein sequence ID" value="CAL6093306.1"/>
    <property type="molecule type" value="Genomic_DNA"/>
</dbReference>
<dbReference type="AlphaFoldDB" id="A0AA86QIZ4"/>
<dbReference type="SUPFAM" id="SSF54001">
    <property type="entry name" value="Cysteine proteinases"/>
    <property type="match status" value="1"/>
</dbReference>